<feature type="domain" description="FAD/NAD(P)-binding" evidence="11">
    <location>
        <begin position="405"/>
        <end position="509"/>
    </location>
</feature>
<dbReference type="InterPro" id="IPR051793">
    <property type="entry name" value="NADH:flavin_oxidoreductase"/>
</dbReference>
<keyword evidence="4" id="KW-0285">Flavoprotein</keyword>
<dbReference type="SUPFAM" id="SSF51971">
    <property type="entry name" value="Nucleotide-binding domain"/>
    <property type="match status" value="1"/>
</dbReference>
<evidence type="ECO:0000256" key="3">
    <source>
        <dbReference type="ARBA" id="ARBA00011048"/>
    </source>
</evidence>
<dbReference type="GO" id="GO:0046872">
    <property type="term" value="F:metal ion binding"/>
    <property type="evidence" value="ECO:0007669"/>
    <property type="project" value="UniProtKB-KW"/>
</dbReference>
<dbReference type="RefSeq" id="WP_148858913.1">
    <property type="nucleotide sequence ID" value="NZ_PHNJ01000008.1"/>
</dbReference>
<dbReference type="EMBL" id="PHNJ01000008">
    <property type="protein sequence ID" value="TYL37749.1"/>
    <property type="molecule type" value="Genomic_DNA"/>
</dbReference>
<dbReference type="Proteomes" id="UP000766904">
    <property type="component" value="Unassembled WGS sequence"/>
</dbReference>
<dbReference type="PANTHER" id="PTHR42917:SF2">
    <property type="entry name" value="2,4-DIENOYL-COA REDUCTASE [(2E)-ENOYL-COA-PRODUCING]"/>
    <property type="match status" value="1"/>
</dbReference>
<evidence type="ECO:0000259" key="10">
    <source>
        <dbReference type="Pfam" id="PF00724"/>
    </source>
</evidence>
<evidence type="ECO:0000256" key="9">
    <source>
        <dbReference type="ARBA" id="ARBA00023014"/>
    </source>
</evidence>
<name>A0A8J8TRI9_9EURY</name>
<dbReference type="GO" id="GO:0051536">
    <property type="term" value="F:iron-sulfur cluster binding"/>
    <property type="evidence" value="ECO:0007669"/>
    <property type="project" value="UniProtKB-KW"/>
</dbReference>
<comment type="cofactor">
    <cofactor evidence="1">
        <name>FMN</name>
        <dbReference type="ChEBI" id="CHEBI:58210"/>
    </cofactor>
</comment>
<evidence type="ECO:0000256" key="6">
    <source>
        <dbReference type="ARBA" id="ARBA00022723"/>
    </source>
</evidence>
<dbReference type="PANTHER" id="PTHR42917">
    <property type="entry name" value="2,4-DIENOYL-COA REDUCTASE"/>
    <property type="match status" value="1"/>
</dbReference>
<comment type="similarity">
    <text evidence="3">In the N-terminal section; belongs to the NADH:flavin oxidoreductase/NADH oxidase family.</text>
</comment>
<dbReference type="InterPro" id="IPR036188">
    <property type="entry name" value="FAD/NAD-bd_sf"/>
</dbReference>
<evidence type="ECO:0000313" key="12">
    <source>
        <dbReference type="EMBL" id="TYL37749.1"/>
    </source>
</evidence>
<evidence type="ECO:0000256" key="8">
    <source>
        <dbReference type="ARBA" id="ARBA00023004"/>
    </source>
</evidence>
<evidence type="ECO:0000256" key="1">
    <source>
        <dbReference type="ARBA" id="ARBA00001917"/>
    </source>
</evidence>
<keyword evidence="5" id="KW-0288">FMN</keyword>
<dbReference type="SUPFAM" id="SSF51395">
    <property type="entry name" value="FMN-linked oxidoreductases"/>
    <property type="match status" value="1"/>
</dbReference>
<proteinExistence type="inferred from homology"/>
<evidence type="ECO:0000256" key="7">
    <source>
        <dbReference type="ARBA" id="ARBA00023002"/>
    </source>
</evidence>
<dbReference type="SUPFAM" id="SSF51905">
    <property type="entry name" value="FAD/NAD(P)-binding domain"/>
    <property type="match status" value="1"/>
</dbReference>
<evidence type="ECO:0000256" key="5">
    <source>
        <dbReference type="ARBA" id="ARBA00022643"/>
    </source>
</evidence>
<evidence type="ECO:0000256" key="4">
    <source>
        <dbReference type="ARBA" id="ARBA00022630"/>
    </source>
</evidence>
<dbReference type="Pfam" id="PF07992">
    <property type="entry name" value="Pyr_redox_2"/>
    <property type="match status" value="1"/>
</dbReference>
<evidence type="ECO:0000256" key="2">
    <source>
        <dbReference type="ARBA" id="ARBA00001966"/>
    </source>
</evidence>
<keyword evidence="6" id="KW-0479">Metal-binding</keyword>
<dbReference type="OrthoDB" id="24876at2157"/>
<dbReference type="Pfam" id="PF00724">
    <property type="entry name" value="Oxidored_FMN"/>
    <property type="match status" value="1"/>
</dbReference>
<dbReference type="Gene3D" id="3.20.20.70">
    <property type="entry name" value="Aldolase class I"/>
    <property type="match status" value="1"/>
</dbReference>
<evidence type="ECO:0008006" key="14">
    <source>
        <dbReference type="Google" id="ProtNLM"/>
    </source>
</evidence>
<dbReference type="Gene3D" id="3.50.50.60">
    <property type="entry name" value="FAD/NAD(P)-binding domain"/>
    <property type="match status" value="1"/>
</dbReference>
<reference evidence="12" key="1">
    <citation type="submission" date="2017-11" db="EMBL/GenBank/DDBJ databases">
        <authorList>
            <person name="Kajale S.C."/>
            <person name="Sharma A."/>
        </authorList>
    </citation>
    <scope>NUCLEOTIDE SEQUENCE</scope>
    <source>
        <strain evidence="12">LS1_42</strain>
    </source>
</reference>
<evidence type="ECO:0000259" key="11">
    <source>
        <dbReference type="Pfam" id="PF07992"/>
    </source>
</evidence>
<comment type="caution">
    <text evidence="12">The sequence shown here is derived from an EMBL/GenBank/DDBJ whole genome shotgun (WGS) entry which is preliminary data.</text>
</comment>
<dbReference type="InterPro" id="IPR001155">
    <property type="entry name" value="OxRdtase_FMN_N"/>
</dbReference>
<dbReference type="PRINTS" id="PR00368">
    <property type="entry name" value="FADPNR"/>
</dbReference>
<keyword evidence="7" id="KW-0560">Oxidoreductase</keyword>
<gene>
    <name evidence="12" type="ORF">CV102_15535</name>
</gene>
<dbReference type="GO" id="GO:0010181">
    <property type="term" value="F:FMN binding"/>
    <property type="evidence" value="ECO:0007669"/>
    <property type="project" value="InterPro"/>
</dbReference>
<dbReference type="InterPro" id="IPR013785">
    <property type="entry name" value="Aldolase_TIM"/>
</dbReference>
<evidence type="ECO:0000313" key="13">
    <source>
        <dbReference type="Proteomes" id="UP000766904"/>
    </source>
</evidence>
<feature type="domain" description="NADH:flavin oxidoreductase/NADH oxidase N-terminal" evidence="10">
    <location>
        <begin position="21"/>
        <end position="356"/>
    </location>
</feature>
<keyword evidence="13" id="KW-1185">Reference proteome</keyword>
<dbReference type="AlphaFoldDB" id="A0A8J8TRI9"/>
<comment type="cofactor">
    <cofactor evidence="2">
        <name>[4Fe-4S] cluster</name>
        <dbReference type="ChEBI" id="CHEBI:49883"/>
    </cofactor>
</comment>
<dbReference type="Gene3D" id="3.40.50.720">
    <property type="entry name" value="NAD(P)-binding Rossmann-like Domain"/>
    <property type="match status" value="1"/>
</dbReference>
<protein>
    <recommendedName>
        <fullName evidence="14">2,4-dienoyl-CoA reductase</fullName>
    </recommendedName>
</protein>
<organism evidence="12 13">
    <name type="scientific">Natronococcus pandeyae</name>
    <dbReference type="NCBI Taxonomy" id="2055836"/>
    <lineage>
        <taxon>Archaea</taxon>
        <taxon>Methanobacteriati</taxon>
        <taxon>Methanobacteriota</taxon>
        <taxon>Stenosarchaea group</taxon>
        <taxon>Halobacteria</taxon>
        <taxon>Halobacteriales</taxon>
        <taxon>Natrialbaceae</taxon>
        <taxon>Natronococcus</taxon>
    </lineage>
</organism>
<keyword evidence="8" id="KW-0408">Iron</keyword>
<sequence length="688" mass="75081">MPDHEAVLDDEEPNAYEFQRLFEPTSIGDVDLRNRLMMTGHTTNYAKGREIDQQLIDYYVERAEGGIGLIVMAYLANHPTAQTGSAIVGWDEEMIPKLRRLTDAVHEAGIPIFCQNLHYGRQMTSLLTEQPLLSASDVPGPVNREMPREMTHDEIGEIVESYARTAEIIKRGGFDGVEIHSGYGGYFLSQFLSPYSNDRDDEYGGTLENRLRIVFETLEAVRDRVGDEYVVGFQINATDAAPGGMDIGEYSDVARRLAATGQVDYLVVKAGTYQKQDYIIPDMQHEQELLAPLAKDVREAVKAENPDVTVATTGRITDPRAADRVLQEECADLVSMTRGHIADPAIAEKAKDGRLDELIECMGCNQGCIGRVYDGAECRCVLNPATGFEAERGRGTLKPADSVRNVLVVGGGPAGMKAAEVAARRGHEVALYEADETLGGQVRFAKELEGRREFEKPILWLREALEREGVEARTGVEVTPALVEEVDPDAVVLATGSSQPAFPRGYRGHGITVEDVPGWADARVLSSTVVLAPNVETSLDYRDPGERVLVIDDGEDHWKGVGTAKHLASEGRDVHFAMIGGDPGGALTGPTKAKLHRELFDLDNPVSLHAFATPERIDWPDVTLHEAGQTETVSDLDSVVLAGFHRADDGIRSSLESAGYDVSIVGDALAPRTIMEAIHEGEVAARKL</sequence>
<accession>A0A8J8TRI9</accession>
<dbReference type="GO" id="GO:0016491">
    <property type="term" value="F:oxidoreductase activity"/>
    <property type="evidence" value="ECO:0007669"/>
    <property type="project" value="UniProtKB-KW"/>
</dbReference>
<keyword evidence="9" id="KW-0411">Iron-sulfur</keyword>
<dbReference type="InterPro" id="IPR023753">
    <property type="entry name" value="FAD/NAD-binding_dom"/>
</dbReference>